<dbReference type="AlphaFoldDB" id="A0A5N8WU12"/>
<evidence type="ECO:0000313" key="1">
    <source>
        <dbReference type="EMBL" id="MPY50114.1"/>
    </source>
</evidence>
<proteinExistence type="predicted"/>
<dbReference type="EMBL" id="VMNX01000053">
    <property type="protein sequence ID" value="MPY50114.1"/>
    <property type="molecule type" value="Genomic_DNA"/>
</dbReference>
<name>A0A5N8WU12_9ACTN</name>
<organism evidence="1 2">
    <name type="scientific">Streptomyces acidicola</name>
    <dbReference type="NCBI Taxonomy" id="2596892"/>
    <lineage>
        <taxon>Bacteria</taxon>
        <taxon>Bacillati</taxon>
        <taxon>Actinomycetota</taxon>
        <taxon>Actinomycetes</taxon>
        <taxon>Kitasatosporales</taxon>
        <taxon>Streptomycetaceae</taxon>
        <taxon>Streptomyces</taxon>
    </lineage>
</organism>
<dbReference type="Gene3D" id="3.40.50.300">
    <property type="entry name" value="P-loop containing nucleotide triphosphate hydrolases"/>
    <property type="match status" value="1"/>
</dbReference>
<dbReference type="Proteomes" id="UP000373149">
    <property type="component" value="Unassembled WGS sequence"/>
</dbReference>
<comment type="caution">
    <text evidence="1">The sequence shown here is derived from an EMBL/GenBank/DDBJ whole genome shotgun (WGS) entry which is preliminary data.</text>
</comment>
<protein>
    <recommendedName>
        <fullName evidence="3">Thymidylate kinase</fullName>
    </recommendedName>
</protein>
<evidence type="ECO:0000313" key="2">
    <source>
        <dbReference type="Proteomes" id="UP000373149"/>
    </source>
</evidence>
<reference evidence="1 2" key="1">
    <citation type="submission" date="2019-09" db="EMBL/GenBank/DDBJ databases">
        <authorList>
            <person name="Duangmal K."/>
            <person name="Teo W.F.A."/>
            <person name="Lipun K."/>
        </authorList>
    </citation>
    <scope>NUCLEOTIDE SEQUENCE [LARGE SCALE GENOMIC DNA]</scope>
    <source>
        <strain evidence="1 2">K1PN6</strain>
    </source>
</reference>
<accession>A0A5N8WU12</accession>
<gene>
    <name evidence="1" type="ORF">FPZ41_16715</name>
</gene>
<sequence length="216" mass="24057">MADRATPPFSVVLGTDYAGKSAALKELAGRAGGVRIVSADEELLDPGHSLIARLRRGLVGDVMPALHHDYSADFMLTMLQTAVLHLRDSIMRSPAGAPVLVDSYYYKMLAKCRLTGLDEHPLFDWWRSFPRPQQVIFLEVSAETAWRRCGEGRDLNPLEHYGQHGDRASFESFQADLNEALREEVRSLPVSFIGEQDQVSTVAQQIQEVLGVHELV</sequence>
<keyword evidence="2" id="KW-1185">Reference proteome</keyword>
<evidence type="ECO:0008006" key="3">
    <source>
        <dbReference type="Google" id="ProtNLM"/>
    </source>
</evidence>
<dbReference type="InterPro" id="IPR027417">
    <property type="entry name" value="P-loop_NTPase"/>
</dbReference>
<dbReference type="SUPFAM" id="SSF52540">
    <property type="entry name" value="P-loop containing nucleoside triphosphate hydrolases"/>
    <property type="match status" value="1"/>
</dbReference>